<comment type="caution">
    <text evidence="3">The sequence shown here is derived from an EMBL/GenBank/DDBJ whole genome shotgun (WGS) entry which is preliminary data.</text>
</comment>
<keyword evidence="2" id="KW-0472">Membrane</keyword>
<name>A0ABN9WCB7_9DINO</name>
<accession>A0ABN9WCB7</accession>
<feature type="compositionally biased region" description="Polar residues" evidence="1">
    <location>
        <begin position="1"/>
        <end position="13"/>
    </location>
</feature>
<keyword evidence="2" id="KW-0812">Transmembrane</keyword>
<keyword evidence="4" id="KW-1185">Reference proteome</keyword>
<evidence type="ECO:0000256" key="1">
    <source>
        <dbReference type="SAM" id="MobiDB-lite"/>
    </source>
</evidence>
<feature type="transmembrane region" description="Helical" evidence="2">
    <location>
        <begin position="30"/>
        <end position="52"/>
    </location>
</feature>
<feature type="region of interest" description="Disordered" evidence="1">
    <location>
        <begin position="1"/>
        <end position="24"/>
    </location>
</feature>
<feature type="compositionally biased region" description="Basic residues" evidence="1">
    <location>
        <begin position="260"/>
        <end position="283"/>
    </location>
</feature>
<protein>
    <submittedName>
        <fullName evidence="3">Uncharacterized protein</fullName>
    </submittedName>
</protein>
<organism evidence="3 4">
    <name type="scientific">Prorocentrum cordatum</name>
    <dbReference type="NCBI Taxonomy" id="2364126"/>
    <lineage>
        <taxon>Eukaryota</taxon>
        <taxon>Sar</taxon>
        <taxon>Alveolata</taxon>
        <taxon>Dinophyceae</taxon>
        <taxon>Prorocentrales</taxon>
        <taxon>Prorocentraceae</taxon>
        <taxon>Prorocentrum</taxon>
    </lineage>
</organism>
<gene>
    <name evidence="3" type="ORF">PCOR1329_LOCUS66017</name>
</gene>
<dbReference type="Proteomes" id="UP001189429">
    <property type="component" value="Unassembled WGS sequence"/>
</dbReference>
<evidence type="ECO:0000313" key="4">
    <source>
        <dbReference type="Proteomes" id="UP001189429"/>
    </source>
</evidence>
<feature type="region of interest" description="Disordered" evidence="1">
    <location>
        <begin position="158"/>
        <end position="303"/>
    </location>
</feature>
<evidence type="ECO:0000256" key="2">
    <source>
        <dbReference type="SAM" id="Phobius"/>
    </source>
</evidence>
<feature type="compositionally biased region" description="Low complexity" evidence="1">
    <location>
        <begin position="240"/>
        <end position="259"/>
    </location>
</feature>
<sequence>MPGSSEHSAQSSPRGGKPKVPLEPLTPEEATWQAAVLGIFAVVCLSAVFWTCVTAYGKWVALFVVAAIAANVVAAAPAVLGTFRAEALRNLRAAMARGDQQSIQTAILWAQAAGVSIEEASSSEELRAALRGKLRAAVEAGDRRRASAVVRCVRAAEARHEGGAQGQRNAGPRCPASGLTGSALGAPASGPRDSVGCPSAPGPVGAPRGAWAPGPRGARASLRGRGGALRRRGRGGEGRPGQALPGPPGATASSGVRGAAARRRRGCGVVRHRPRASPRRARRPGPGDQQQLDRAVSPAQRRRRGVRCVQLRAYPLPCIRGRFFLL</sequence>
<reference evidence="3" key="1">
    <citation type="submission" date="2023-10" db="EMBL/GenBank/DDBJ databases">
        <authorList>
            <person name="Chen Y."/>
            <person name="Shah S."/>
            <person name="Dougan E. K."/>
            <person name="Thang M."/>
            <person name="Chan C."/>
        </authorList>
    </citation>
    <scope>NUCLEOTIDE SEQUENCE [LARGE SCALE GENOMIC DNA]</scope>
</reference>
<dbReference type="EMBL" id="CAUYUJ010018485">
    <property type="protein sequence ID" value="CAK0883942.1"/>
    <property type="molecule type" value="Genomic_DNA"/>
</dbReference>
<feature type="transmembrane region" description="Helical" evidence="2">
    <location>
        <begin position="59"/>
        <end position="80"/>
    </location>
</feature>
<keyword evidence="2" id="KW-1133">Transmembrane helix</keyword>
<evidence type="ECO:0000313" key="3">
    <source>
        <dbReference type="EMBL" id="CAK0883942.1"/>
    </source>
</evidence>
<proteinExistence type="predicted"/>
<feature type="compositionally biased region" description="Low complexity" evidence="1">
    <location>
        <begin position="198"/>
        <end position="223"/>
    </location>
</feature>